<dbReference type="GeneID" id="30179967"/>
<dbReference type="GO" id="GO:0022857">
    <property type="term" value="F:transmembrane transporter activity"/>
    <property type="evidence" value="ECO:0007669"/>
    <property type="project" value="InterPro"/>
</dbReference>
<comment type="similarity">
    <text evidence="2">Belongs to the major facilitator superfamily.</text>
</comment>
<dbReference type="AlphaFoldDB" id="A0A1E3NNK5"/>
<accession>A0A1E3NNK5</accession>
<feature type="transmembrane region" description="Helical" evidence="10">
    <location>
        <begin position="358"/>
        <end position="380"/>
    </location>
</feature>
<feature type="compositionally biased region" description="Low complexity" evidence="9">
    <location>
        <begin position="242"/>
        <end position="253"/>
    </location>
</feature>
<feature type="transmembrane region" description="Helical" evidence="10">
    <location>
        <begin position="196"/>
        <end position="219"/>
    </location>
</feature>
<feature type="compositionally biased region" description="Low complexity" evidence="9">
    <location>
        <begin position="269"/>
        <end position="282"/>
    </location>
</feature>
<feature type="transmembrane region" description="Helical" evidence="10">
    <location>
        <begin position="122"/>
        <end position="145"/>
    </location>
</feature>
<keyword evidence="7 10" id="KW-0472">Membrane</keyword>
<evidence type="ECO:0000256" key="7">
    <source>
        <dbReference type="ARBA" id="ARBA00023136"/>
    </source>
</evidence>
<dbReference type="Gene3D" id="1.20.1250.20">
    <property type="entry name" value="MFS general substrate transporter like domains"/>
    <property type="match status" value="2"/>
</dbReference>
<evidence type="ECO:0000256" key="1">
    <source>
        <dbReference type="ARBA" id="ARBA00004128"/>
    </source>
</evidence>
<feature type="transmembrane region" description="Helical" evidence="10">
    <location>
        <begin position="502"/>
        <end position="520"/>
    </location>
</feature>
<keyword evidence="3" id="KW-0813">Transport</keyword>
<dbReference type="RefSeq" id="XP_019018794.1">
    <property type="nucleotide sequence ID" value="XM_019163280.1"/>
</dbReference>
<protein>
    <recommendedName>
        <fullName evidence="8">Probable transporter MCH1</fullName>
    </recommendedName>
</protein>
<evidence type="ECO:0000256" key="8">
    <source>
        <dbReference type="ARBA" id="ARBA00039330"/>
    </source>
</evidence>
<keyword evidence="12" id="KW-1185">Reference proteome</keyword>
<evidence type="ECO:0000256" key="4">
    <source>
        <dbReference type="ARBA" id="ARBA00022554"/>
    </source>
</evidence>
<dbReference type="PANTHER" id="PTHR21576">
    <property type="entry name" value="UNCHARACTERIZED NODULIN-LIKE PROTEIN"/>
    <property type="match status" value="1"/>
</dbReference>
<dbReference type="Pfam" id="PF07690">
    <property type="entry name" value="MFS_1"/>
    <property type="match status" value="1"/>
</dbReference>
<gene>
    <name evidence="11" type="ORF">PICMEDRAFT_58090</name>
</gene>
<evidence type="ECO:0000313" key="12">
    <source>
        <dbReference type="Proteomes" id="UP000094455"/>
    </source>
</evidence>
<evidence type="ECO:0000256" key="10">
    <source>
        <dbReference type="SAM" id="Phobius"/>
    </source>
</evidence>
<dbReference type="Proteomes" id="UP000094455">
    <property type="component" value="Unassembled WGS sequence"/>
</dbReference>
<comment type="subcellular location">
    <subcellularLocation>
        <location evidence="1">Vacuole membrane</location>
        <topology evidence="1">Multi-pass membrane protein</topology>
    </subcellularLocation>
</comment>
<reference evidence="11 12" key="1">
    <citation type="journal article" date="2016" name="Proc. Natl. Acad. Sci. U.S.A.">
        <title>Comparative genomics of biotechnologically important yeasts.</title>
        <authorList>
            <person name="Riley R."/>
            <person name="Haridas S."/>
            <person name="Wolfe K.H."/>
            <person name="Lopes M.R."/>
            <person name="Hittinger C.T."/>
            <person name="Goeker M."/>
            <person name="Salamov A.A."/>
            <person name="Wisecaver J.H."/>
            <person name="Long T.M."/>
            <person name="Calvey C.H."/>
            <person name="Aerts A.L."/>
            <person name="Barry K.W."/>
            <person name="Choi C."/>
            <person name="Clum A."/>
            <person name="Coughlan A.Y."/>
            <person name="Deshpande S."/>
            <person name="Douglass A.P."/>
            <person name="Hanson S.J."/>
            <person name="Klenk H.-P."/>
            <person name="LaButti K.M."/>
            <person name="Lapidus A."/>
            <person name="Lindquist E.A."/>
            <person name="Lipzen A.M."/>
            <person name="Meier-Kolthoff J.P."/>
            <person name="Ohm R.A."/>
            <person name="Otillar R.P."/>
            <person name="Pangilinan J.L."/>
            <person name="Peng Y."/>
            <person name="Rokas A."/>
            <person name="Rosa C.A."/>
            <person name="Scheuner C."/>
            <person name="Sibirny A.A."/>
            <person name="Slot J.C."/>
            <person name="Stielow J.B."/>
            <person name="Sun H."/>
            <person name="Kurtzman C.P."/>
            <person name="Blackwell M."/>
            <person name="Grigoriev I.V."/>
            <person name="Jeffries T.W."/>
        </authorList>
    </citation>
    <scope>NUCLEOTIDE SEQUENCE [LARGE SCALE GENOMIC DNA]</scope>
    <source>
        <strain evidence="11 12">NRRL Y-2026</strain>
    </source>
</reference>
<feature type="transmembrane region" description="Helical" evidence="10">
    <location>
        <begin position="320"/>
        <end position="338"/>
    </location>
</feature>
<dbReference type="PANTHER" id="PTHR21576:SF45">
    <property type="entry name" value="TRANSPORTER MCH1-RELATED"/>
    <property type="match status" value="1"/>
</dbReference>
<feature type="transmembrane region" description="Helical" evidence="10">
    <location>
        <begin position="157"/>
        <end position="176"/>
    </location>
</feature>
<keyword evidence="6 10" id="KW-1133">Transmembrane helix</keyword>
<feature type="region of interest" description="Disordered" evidence="9">
    <location>
        <begin position="236"/>
        <end position="290"/>
    </location>
</feature>
<dbReference type="InterPro" id="IPR036259">
    <property type="entry name" value="MFS_trans_sf"/>
</dbReference>
<sequence>MKNGLSRLENVLTRHMRAALQRTFTADQIRYLSFGMSLVTCLLDANVSVFSLYTPAFIAGLNYTQVSINIISGAMLLGLYLTLPLLGYFADAHGPVLLALIGLLVSPGYFLAWKVYEARAGEWWMAVAFFLIGTGTSSAYFCSLLTCARVFPDRKGLSISLPVSCYGLSAFLLAWLLTWDVFVDQATGQLHIQRVFLSLTALYAVVCAVNWVSSVVVSLEKEIVFSRLFEEERAERAERAAQADPQTDAPAGYGAVGSSGAGGPRPRPAADGVAHGTTTTPSAGGGPAAADEEAGLLDAGVVDTATHGDRFRAFLRDPSMRLVLAALFCLAGPLELYISNLGSILKNAPGSSGDERQISTQVAVFAVASTATRLSMGVLSDVLNSCRSTVRLIFAAVALTAAGFTLVAAGTRHAGLVSIVLGTAYGTVFTMFPTLVATVWGVEIFGSTWGLFLAAPAVGSILFGLFYALEYDSHCGAGGVAAGGSGAPPGPPGGGFCLRTPFAVFAVVAVAGGLCVQAGWHCYWRPQQEEAEEQQKRGCR</sequence>
<evidence type="ECO:0000256" key="2">
    <source>
        <dbReference type="ARBA" id="ARBA00008335"/>
    </source>
</evidence>
<organism evidence="11 12">
    <name type="scientific">Pichia membranifaciens NRRL Y-2026</name>
    <dbReference type="NCBI Taxonomy" id="763406"/>
    <lineage>
        <taxon>Eukaryota</taxon>
        <taxon>Fungi</taxon>
        <taxon>Dikarya</taxon>
        <taxon>Ascomycota</taxon>
        <taxon>Saccharomycotina</taxon>
        <taxon>Pichiomycetes</taxon>
        <taxon>Pichiales</taxon>
        <taxon>Pichiaceae</taxon>
        <taxon>Pichia</taxon>
    </lineage>
</organism>
<feature type="transmembrane region" description="Helical" evidence="10">
    <location>
        <begin position="96"/>
        <end position="116"/>
    </location>
</feature>
<dbReference type="OrthoDB" id="199930at2759"/>
<dbReference type="GO" id="GO:0000329">
    <property type="term" value="C:fungal-type vacuole membrane"/>
    <property type="evidence" value="ECO:0007669"/>
    <property type="project" value="TreeGrafter"/>
</dbReference>
<evidence type="ECO:0000256" key="3">
    <source>
        <dbReference type="ARBA" id="ARBA00022448"/>
    </source>
</evidence>
<dbReference type="STRING" id="763406.A0A1E3NNK5"/>
<evidence type="ECO:0000256" key="6">
    <source>
        <dbReference type="ARBA" id="ARBA00022989"/>
    </source>
</evidence>
<evidence type="ECO:0000256" key="9">
    <source>
        <dbReference type="SAM" id="MobiDB-lite"/>
    </source>
</evidence>
<evidence type="ECO:0000313" key="11">
    <source>
        <dbReference type="EMBL" id="ODQ47681.1"/>
    </source>
</evidence>
<feature type="transmembrane region" description="Helical" evidence="10">
    <location>
        <begin position="31"/>
        <end position="54"/>
    </location>
</feature>
<proteinExistence type="inferred from homology"/>
<dbReference type="InterPro" id="IPR011701">
    <property type="entry name" value="MFS"/>
</dbReference>
<feature type="transmembrane region" description="Helical" evidence="10">
    <location>
        <begin position="392"/>
        <end position="410"/>
    </location>
</feature>
<keyword evidence="5 10" id="KW-0812">Transmembrane</keyword>
<name>A0A1E3NNK5_9ASCO</name>
<feature type="compositionally biased region" description="Gly residues" evidence="9">
    <location>
        <begin position="254"/>
        <end position="263"/>
    </location>
</feature>
<evidence type="ECO:0000256" key="5">
    <source>
        <dbReference type="ARBA" id="ARBA00022692"/>
    </source>
</evidence>
<keyword evidence="4" id="KW-0926">Vacuole</keyword>
<feature type="transmembrane region" description="Helical" evidence="10">
    <location>
        <begin position="449"/>
        <end position="469"/>
    </location>
</feature>
<feature type="transmembrane region" description="Helical" evidence="10">
    <location>
        <begin position="416"/>
        <end position="442"/>
    </location>
</feature>
<dbReference type="SUPFAM" id="SSF103473">
    <property type="entry name" value="MFS general substrate transporter"/>
    <property type="match status" value="1"/>
</dbReference>
<dbReference type="EMBL" id="KV454002">
    <property type="protein sequence ID" value="ODQ47681.1"/>
    <property type="molecule type" value="Genomic_DNA"/>
</dbReference>
<feature type="transmembrane region" description="Helical" evidence="10">
    <location>
        <begin position="66"/>
        <end position="89"/>
    </location>
</feature>